<comment type="caution">
    <text evidence="2">The sequence shown here is derived from an EMBL/GenBank/DDBJ whole genome shotgun (WGS) entry which is preliminary data.</text>
</comment>
<name>A0A937RB55_9ACTN</name>
<dbReference type="Pfam" id="PF09684">
    <property type="entry name" value="Tail_P2_I"/>
    <property type="match status" value="1"/>
</dbReference>
<gene>
    <name evidence="2" type="ORF">I7412_04965</name>
</gene>
<sequence>MTDVSVRRRALELLPAFYRERDARPDGRPGFLESLLTVIREQFALVEDDLDALYDDLFVETCAPWVIPYLGDLVGVAPGAPTDAGGALTRAAVADAIALRRRKGTVPALEQVARDVTGWPALAVEMFQRLAVTPHLAFAPPARPATFSARSAARLERLGGAFDPAARTLDARRIGSGHGRHGPANAAVLVWRDLPLARTLVDAHPADALGVAQPVDGAGVAHPDGGAGVVRPVGGPGGVQSAGARRFRFSPLGVDTRLATRPATEIALGHRASPLNVPGPIGRRGLAAAVGDHYGPGRSILVWRAGEPAPVDAADVVACDLSDATADGSAWSNADRLRPAQVGIDPVLGRLAFGAPQPAPPRVSFVTTAPSDTGGSEERQRPPVPAGQPVVAVRRDGVGVAGTTLSAALVAALAQAAARPETGVTVEVRDSRTYAETLDVTVPAGTALRVTGAAGALPLVDLAAPWVVRVGEGSVLTLVGLVVAGGPLVVRGRPDRVELVDCALVPGWRLDAAARPAEPAGPSLVLAADAGWPTEVTLTNCVTGPLRVPAGGPALRVVDSIVDGLADETAGGPTGTATGGPTGTADVDTADIDAADGDAGGTAGGGGVATSGGGMGAGGVGGAAGRGLGGGAASPRPAIAGDDAGAPGAVLTLTRCTVFGDVRASAVDLVADSIVTGRLVCQRAQVGCAQYSWVWPGDATPRRHQCQPATPATPPPAFVSRRYGTPGYGRLRRTGATALVRGAADGYEMGAMARLRQTQRDDNLRRGVEEFLRFGLEAGVLDGDPPLPPETTPGGRR</sequence>
<evidence type="ECO:0000313" key="3">
    <source>
        <dbReference type="Proteomes" id="UP000604475"/>
    </source>
</evidence>
<evidence type="ECO:0000256" key="1">
    <source>
        <dbReference type="SAM" id="MobiDB-lite"/>
    </source>
</evidence>
<feature type="compositionally biased region" description="Gly residues" evidence="1">
    <location>
        <begin position="572"/>
        <end position="582"/>
    </location>
</feature>
<dbReference type="Proteomes" id="UP000604475">
    <property type="component" value="Unassembled WGS sequence"/>
</dbReference>
<dbReference type="AlphaFoldDB" id="A0A937RB55"/>
<keyword evidence="3" id="KW-1185">Reference proteome</keyword>
<proteinExistence type="predicted"/>
<accession>A0A937RB55</accession>
<protein>
    <recommendedName>
        <fullName evidence="4">Phage tail protein</fullName>
    </recommendedName>
</protein>
<evidence type="ECO:0008006" key="4">
    <source>
        <dbReference type="Google" id="ProtNLM"/>
    </source>
</evidence>
<feature type="region of interest" description="Disordered" evidence="1">
    <location>
        <begin position="566"/>
        <end position="585"/>
    </location>
</feature>
<evidence type="ECO:0000313" key="2">
    <source>
        <dbReference type="EMBL" id="MBL7626532.1"/>
    </source>
</evidence>
<organism evidence="2 3">
    <name type="scientific">Frankia nepalensis</name>
    <dbReference type="NCBI Taxonomy" id="1836974"/>
    <lineage>
        <taxon>Bacteria</taxon>
        <taxon>Bacillati</taxon>
        <taxon>Actinomycetota</taxon>
        <taxon>Actinomycetes</taxon>
        <taxon>Frankiales</taxon>
        <taxon>Frankiaceae</taxon>
        <taxon>Frankia</taxon>
    </lineage>
</organism>
<dbReference type="RefSeq" id="WP_203005910.1">
    <property type="nucleotide sequence ID" value="NZ_JADWYU010000225.1"/>
</dbReference>
<feature type="region of interest" description="Disordered" evidence="1">
    <location>
        <begin position="367"/>
        <end position="387"/>
    </location>
</feature>
<dbReference type="InterPro" id="IPR006521">
    <property type="entry name" value="Tail_protein_I"/>
</dbReference>
<dbReference type="EMBL" id="JAEACQ010000140">
    <property type="protein sequence ID" value="MBL7626532.1"/>
    <property type="molecule type" value="Genomic_DNA"/>
</dbReference>
<reference evidence="2" key="1">
    <citation type="submission" date="2020-12" db="EMBL/GenBank/DDBJ databases">
        <title>Genomic characterization of non-nitrogen-fixing Frankia strains.</title>
        <authorList>
            <person name="Carlos-Shanley C."/>
            <person name="Guerra T."/>
            <person name="Hahn D."/>
        </authorList>
    </citation>
    <scope>NUCLEOTIDE SEQUENCE</scope>
    <source>
        <strain evidence="2">CN6</strain>
    </source>
</reference>